<organism evidence="1 2">
    <name type="scientific">Paenibacillus spiritus</name>
    <dbReference type="NCBI Taxonomy" id="2496557"/>
    <lineage>
        <taxon>Bacteria</taxon>
        <taxon>Bacillati</taxon>
        <taxon>Bacillota</taxon>
        <taxon>Bacilli</taxon>
        <taxon>Bacillales</taxon>
        <taxon>Paenibacillaceae</taxon>
        <taxon>Paenibacillus</taxon>
    </lineage>
</organism>
<proteinExistence type="predicted"/>
<dbReference type="RefSeq" id="WP_150457493.1">
    <property type="nucleotide sequence ID" value="NZ_VYKK01000007.1"/>
</dbReference>
<reference evidence="1 2" key="1">
    <citation type="submission" date="2019-09" db="EMBL/GenBank/DDBJ databases">
        <title>Bacillus ochoae sp. nov., Paenibacillus whitsoniae sp. nov., Paenibacillus spiritus sp. nov. Isolated from the Mars Exploration Rover during spacecraft assembly.</title>
        <authorList>
            <person name="Seuylemezian A."/>
            <person name="Vaishampayan P."/>
        </authorList>
    </citation>
    <scope>NUCLEOTIDE SEQUENCE [LARGE SCALE GENOMIC DNA]</scope>
    <source>
        <strain evidence="1 2">MER_111</strain>
    </source>
</reference>
<name>A0A5J5GDD5_9BACL</name>
<comment type="caution">
    <text evidence="1">The sequence shown here is derived from an EMBL/GenBank/DDBJ whole genome shotgun (WGS) entry which is preliminary data.</text>
</comment>
<dbReference type="EMBL" id="VYKK01000007">
    <property type="protein sequence ID" value="KAA9005792.1"/>
    <property type="molecule type" value="Genomic_DNA"/>
</dbReference>
<evidence type="ECO:0000313" key="1">
    <source>
        <dbReference type="EMBL" id="KAA9005792.1"/>
    </source>
</evidence>
<dbReference type="AlphaFoldDB" id="A0A5J5GDD5"/>
<dbReference type="Proteomes" id="UP000367750">
    <property type="component" value="Unassembled WGS sequence"/>
</dbReference>
<dbReference type="InterPro" id="IPR025577">
    <property type="entry name" value="FlxA"/>
</dbReference>
<dbReference type="OrthoDB" id="2664143at2"/>
<keyword evidence="2" id="KW-1185">Reference proteome</keyword>
<gene>
    <name evidence="1" type="ORF">F4V43_06835</name>
</gene>
<dbReference type="Pfam" id="PF14282">
    <property type="entry name" value="FlxA"/>
    <property type="match status" value="1"/>
</dbReference>
<protein>
    <submittedName>
        <fullName evidence="1">Uncharacterized protein</fullName>
    </submittedName>
</protein>
<sequence length="127" mass="13558">MAAPTISGISRVQAATAYGGTESDVSSLQKQRDRLLAELDKLNAAQGGANEAPYRREQLQRQIRLLEAQLVQRTGSVATADFVPASPLTPVTLTPSRTERLGFLRGIGTADPATATVDRQGHFDALI</sequence>
<evidence type="ECO:0000313" key="2">
    <source>
        <dbReference type="Proteomes" id="UP000367750"/>
    </source>
</evidence>
<accession>A0A5J5GDD5</accession>